<organism evidence="1 2">
    <name type="scientific">Shewanella benthica KT99</name>
    <dbReference type="NCBI Taxonomy" id="314608"/>
    <lineage>
        <taxon>Bacteria</taxon>
        <taxon>Pseudomonadati</taxon>
        <taxon>Pseudomonadota</taxon>
        <taxon>Gammaproteobacteria</taxon>
        <taxon>Alteromonadales</taxon>
        <taxon>Shewanellaceae</taxon>
        <taxon>Shewanella</taxon>
    </lineage>
</organism>
<protein>
    <recommendedName>
        <fullName evidence="3">STAS/SEC14 domain-containing protein</fullName>
    </recommendedName>
</protein>
<comment type="caution">
    <text evidence="1">The sequence shown here is derived from an EMBL/GenBank/DDBJ whole genome shotgun (WGS) entry which is preliminary data.</text>
</comment>
<evidence type="ECO:0000313" key="1">
    <source>
        <dbReference type="EMBL" id="EDQ01349.1"/>
    </source>
</evidence>
<gene>
    <name evidence="1" type="ORF">KT99_01891</name>
</gene>
<dbReference type="EMBL" id="ABIC01000010">
    <property type="protein sequence ID" value="EDQ01349.1"/>
    <property type="molecule type" value="Genomic_DNA"/>
</dbReference>
<accession>A9D541</accession>
<dbReference type="Proteomes" id="UP000005839">
    <property type="component" value="Unassembled WGS sequence"/>
</dbReference>
<sequence>MSYKIKLIEELWQVHVIYHGIVTLEQRIQAVEDIVLDYADKLAPLKILVNVCDLQMILTLGEQRSFGEFLANHPRLSNAKVAVVHEPDYNPNLFIDTCAFNNGYRLAEFNRIKAAELWLSEP</sequence>
<name>A9D541_9GAMM</name>
<evidence type="ECO:0008006" key="3">
    <source>
        <dbReference type="Google" id="ProtNLM"/>
    </source>
</evidence>
<reference evidence="1 2" key="1">
    <citation type="submission" date="2007-10" db="EMBL/GenBank/DDBJ databases">
        <authorList>
            <person name="Yayanos A."/>
            <person name="Ferriera S."/>
            <person name="Johnson J."/>
            <person name="Kravitz S."/>
            <person name="Halpern A."/>
            <person name="Remington K."/>
            <person name="Beeson K."/>
            <person name="Tran B."/>
            <person name="Rogers Y.-H."/>
            <person name="Friedman R."/>
            <person name="Venter J.C."/>
        </authorList>
    </citation>
    <scope>NUCLEOTIDE SEQUENCE [LARGE SCALE GENOMIC DNA]</scope>
    <source>
        <strain evidence="1 2">KT99</strain>
    </source>
</reference>
<dbReference type="AlphaFoldDB" id="A9D541"/>
<keyword evidence="2" id="KW-1185">Reference proteome</keyword>
<proteinExistence type="predicted"/>
<evidence type="ECO:0000313" key="2">
    <source>
        <dbReference type="Proteomes" id="UP000005839"/>
    </source>
</evidence>
<dbReference type="RefSeq" id="WP_005498238.1">
    <property type="nucleotide sequence ID" value="NZ_ABIC01000010.1"/>
</dbReference>